<gene>
    <name evidence="2" type="ORF">AGLY_016228</name>
</gene>
<comment type="caution">
    <text evidence="2">The sequence shown here is derived from an EMBL/GenBank/DDBJ whole genome shotgun (WGS) entry which is preliminary data.</text>
</comment>
<organism evidence="2 3">
    <name type="scientific">Aphis glycines</name>
    <name type="common">Soybean aphid</name>
    <dbReference type="NCBI Taxonomy" id="307491"/>
    <lineage>
        <taxon>Eukaryota</taxon>
        <taxon>Metazoa</taxon>
        <taxon>Ecdysozoa</taxon>
        <taxon>Arthropoda</taxon>
        <taxon>Hexapoda</taxon>
        <taxon>Insecta</taxon>
        <taxon>Pterygota</taxon>
        <taxon>Neoptera</taxon>
        <taxon>Paraneoptera</taxon>
        <taxon>Hemiptera</taxon>
        <taxon>Sternorrhyncha</taxon>
        <taxon>Aphidomorpha</taxon>
        <taxon>Aphidoidea</taxon>
        <taxon>Aphididae</taxon>
        <taxon>Aphidini</taxon>
        <taxon>Aphis</taxon>
        <taxon>Aphis</taxon>
    </lineage>
</organism>
<evidence type="ECO:0008006" key="4">
    <source>
        <dbReference type="Google" id="ProtNLM"/>
    </source>
</evidence>
<dbReference type="Proteomes" id="UP000475862">
    <property type="component" value="Unassembled WGS sequence"/>
</dbReference>
<protein>
    <recommendedName>
        <fullName evidence="4">CCHC-type domain-containing protein</fullName>
    </recommendedName>
</protein>
<name>A0A6G0SY04_APHGL</name>
<proteinExistence type="predicted"/>
<sequence>MIRPDHFSGNEDVRKYFKQYEKAADVNGWKDEDKVRFLSAFVKGTAKTRRQGDTESIMNFVTEIENICRQLNKNKNEDEMCTYILKGLKETVLHAISLHDNRRKNKSVNFDDEEINNRHNNNNYNYNEDRGRSYRTETNYRGQRREYRDKSPYPERFNYRSRESSRNRQYGRDRSLSRERHYYNNIQNETNTNQDYERKPSYKYVKKNYEHRDNSRDREPNINTNNGRGYRNRSHSRDRDNNREYNYSNRHQYSREHSREKTPERYRGDRYRKEAERIICYRCDEKGHYADKYTNTENLKRPGWMKISEN</sequence>
<evidence type="ECO:0000256" key="1">
    <source>
        <dbReference type="SAM" id="MobiDB-lite"/>
    </source>
</evidence>
<feature type="compositionally biased region" description="Basic and acidic residues" evidence="1">
    <location>
        <begin position="143"/>
        <end position="182"/>
    </location>
</feature>
<accession>A0A6G0SY04</accession>
<feature type="region of interest" description="Disordered" evidence="1">
    <location>
        <begin position="109"/>
        <end position="266"/>
    </location>
</feature>
<feature type="compositionally biased region" description="Polar residues" evidence="1">
    <location>
        <begin position="184"/>
        <end position="194"/>
    </location>
</feature>
<evidence type="ECO:0000313" key="2">
    <source>
        <dbReference type="EMBL" id="KAE9523280.1"/>
    </source>
</evidence>
<dbReference type="AlphaFoldDB" id="A0A6G0SY04"/>
<dbReference type="OrthoDB" id="425619at2759"/>
<dbReference type="EMBL" id="VYZN01000080">
    <property type="protein sequence ID" value="KAE9523280.1"/>
    <property type="molecule type" value="Genomic_DNA"/>
</dbReference>
<evidence type="ECO:0000313" key="3">
    <source>
        <dbReference type="Proteomes" id="UP000475862"/>
    </source>
</evidence>
<reference evidence="2 3" key="1">
    <citation type="submission" date="2019-08" db="EMBL/GenBank/DDBJ databases">
        <title>The genome of the soybean aphid Biotype 1, its phylome, world population structure and adaptation to the North American continent.</title>
        <authorList>
            <person name="Giordano R."/>
            <person name="Donthu R.K."/>
            <person name="Hernandez A.G."/>
            <person name="Wright C.L."/>
            <person name="Zimin A.V."/>
        </authorList>
    </citation>
    <scope>NUCLEOTIDE SEQUENCE [LARGE SCALE GENOMIC DNA]</scope>
    <source>
        <tissue evidence="2">Whole aphids</tissue>
    </source>
</reference>
<keyword evidence="3" id="KW-1185">Reference proteome</keyword>
<feature type="compositionally biased region" description="Basic and acidic residues" evidence="1">
    <location>
        <begin position="253"/>
        <end position="266"/>
    </location>
</feature>
<feature type="compositionally biased region" description="Basic and acidic residues" evidence="1">
    <location>
        <begin position="207"/>
        <end position="220"/>
    </location>
</feature>